<keyword evidence="5" id="KW-0597">Phosphoprotein</keyword>
<dbReference type="Gene3D" id="1.10.287.130">
    <property type="match status" value="1"/>
</dbReference>
<evidence type="ECO:0000256" key="10">
    <source>
        <dbReference type="SAM" id="Phobius"/>
    </source>
</evidence>
<dbReference type="EC" id="2.7.13.3" evidence="3"/>
<dbReference type="PROSITE" id="PS50109">
    <property type="entry name" value="HIS_KIN"/>
    <property type="match status" value="1"/>
</dbReference>
<protein>
    <recommendedName>
        <fullName evidence="3">histidine kinase</fullName>
        <ecNumber evidence="3">2.7.13.3</ecNumber>
    </recommendedName>
</protein>
<dbReference type="GO" id="GO:0005886">
    <property type="term" value="C:plasma membrane"/>
    <property type="evidence" value="ECO:0007669"/>
    <property type="project" value="UniProtKB-SubCell"/>
</dbReference>
<proteinExistence type="predicted"/>
<dbReference type="GO" id="GO:0005524">
    <property type="term" value="F:ATP binding"/>
    <property type="evidence" value="ECO:0007669"/>
    <property type="project" value="UniProtKB-KW"/>
</dbReference>
<feature type="transmembrane region" description="Helical" evidence="10">
    <location>
        <begin position="154"/>
        <end position="180"/>
    </location>
</feature>
<feature type="transmembrane region" description="Helical" evidence="10">
    <location>
        <begin position="115"/>
        <end position="134"/>
    </location>
</feature>
<evidence type="ECO:0000256" key="3">
    <source>
        <dbReference type="ARBA" id="ARBA00012438"/>
    </source>
</evidence>
<dbReference type="Pfam" id="PF02518">
    <property type="entry name" value="HATPase_c"/>
    <property type="match status" value="1"/>
</dbReference>
<dbReference type="EMBL" id="VBRY01000009">
    <property type="protein sequence ID" value="TLS66555.1"/>
    <property type="molecule type" value="Genomic_DNA"/>
</dbReference>
<keyword evidence="4" id="KW-1003">Cell membrane</keyword>
<keyword evidence="9" id="KW-0067">ATP-binding</keyword>
<evidence type="ECO:0000259" key="11">
    <source>
        <dbReference type="PROSITE" id="PS50109"/>
    </source>
</evidence>
<keyword evidence="8 12" id="KW-0418">Kinase</keyword>
<dbReference type="PANTHER" id="PTHR44936">
    <property type="entry name" value="SENSOR PROTEIN CREC"/>
    <property type="match status" value="1"/>
</dbReference>
<evidence type="ECO:0000256" key="7">
    <source>
        <dbReference type="ARBA" id="ARBA00022741"/>
    </source>
</evidence>
<comment type="catalytic activity">
    <reaction evidence="1">
        <text>ATP + protein L-histidine = ADP + protein N-phospho-L-histidine.</text>
        <dbReference type="EC" id="2.7.13.3"/>
    </reaction>
</comment>
<evidence type="ECO:0000256" key="6">
    <source>
        <dbReference type="ARBA" id="ARBA00022679"/>
    </source>
</evidence>
<keyword evidence="10" id="KW-0812">Transmembrane</keyword>
<dbReference type="Proteomes" id="UP000306585">
    <property type="component" value="Unassembled WGS sequence"/>
</dbReference>
<keyword evidence="6" id="KW-0808">Transferase</keyword>
<evidence type="ECO:0000256" key="8">
    <source>
        <dbReference type="ARBA" id="ARBA00022777"/>
    </source>
</evidence>
<dbReference type="InterPro" id="IPR003661">
    <property type="entry name" value="HisK_dim/P_dom"/>
</dbReference>
<evidence type="ECO:0000256" key="4">
    <source>
        <dbReference type="ARBA" id="ARBA00022475"/>
    </source>
</evidence>
<feature type="domain" description="Histidine kinase" evidence="11">
    <location>
        <begin position="212"/>
        <end position="417"/>
    </location>
</feature>
<dbReference type="Gene3D" id="3.30.565.10">
    <property type="entry name" value="Histidine kinase-like ATPase, C-terminal domain"/>
    <property type="match status" value="1"/>
</dbReference>
<dbReference type="InterPro" id="IPR036890">
    <property type="entry name" value="HATPase_C_sf"/>
</dbReference>
<sequence length="421" mass="46017">MIGTYHFRRLILFRSLVIGVELMVLVLAIYMLNVQLPVLDVLVMIGLYVAFNLYAWHCLRQGKLSSERQFFIHLSVDVLMLAVLFYFSGGSSNPFVSLFLLPLVIVATILPKPYVWAMSLIVLGCYTLLMVLYIPLHGGANMSHIHVVPATSGFGLHVLGMWFSFLFGVSVILFFVATMAEALRQRDRKLAEAREKYLRDEHVIALGTMAAGAAHELGTPLGTMAVLTKEMVSEYAGQPELLSQIEILRSQVSRCKLALGQLSASAGQLRAESGRGESVAPYLRNLFSLWQEVHPLTPVAVEMSDTGSSPMIVVDETLKQAIMNLLNNAAEASPSAIAVTASWTEAELRLVIRDFGAGFSDDVMKGMGTPFFTTKQNGHGLGFYLAQAVVSRFGGAVELMNHPEGGACITVLLPLHELKVG</sequence>
<dbReference type="SMART" id="SM00387">
    <property type="entry name" value="HATPase_c"/>
    <property type="match status" value="1"/>
</dbReference>
<keyword evidence="7" id="KW-0547">Nucleotide-binding</keyword>
<dbReference type="PRINTS" id="PR00344">
    <property type="entry name" value="BCTRLSENSOR"/>
</dbReference>
<dbReference type="SUPFAM" id="SSF47384">
    <property type="entry name" value="Homodimeric domain of signal transducing histidine kinase"/>
    <property type="match status" value="1"/>
</dbReference>
<reference evidence="12 13" key="1">
    <citation type="journal article" date="2019" name="Appl. Environ. Microbiol.">
        <title>Environmental Evidence and Genomic Insight of Iron-oxidizing Bacteria Preference Towards More Corrosion Resistant Stainless Steel at Higher Salinities.</title>
        <authorList>
            <person name="Garrison C.E."/>
            <person name="Price K.A."/>
            <person name="Field E.K."/>
        </authorList>
    </citation>
    <scope>NUCLEOTIDE SEQUENCE [LARGE SCALE GENOMIC DNA]</scope>
    <source>
        <strain evidence="12 13">P3</strain>
    </source>
</reference>
<organism evidence="12 13">
    <name type="scientific">Mariprofundus erugo</name>
    <dbReference type="NCBI Taxonomy" id="2528639"/>
    <lineage>
        <taxon>Bacteria</taxon>
        <taxon>Pseudomonadati</taxon>
        <taxon>Pseudomonadota</taxon>
        <taxon>Candidatius Mariprofundia</taxon>
        <taxon>Mariprofundales</taxon>
        <taxon>Mariprofundaceae</taxon>
        <taxon>Mariprofundus</taxon>
    </lineage>
</organism>
<dbReference type="InterPro" id="IPR036097">
    <property type="entry name" value="HisK_dim/P_sf"/>
</dbReference>
<keyword evidence="10" id="KW-1133">Transmembrane helix</keyword>
<dbReference type="PANTHER" id="PTHR44936:SF10">
    <property type="entry name" value="SENSOR PROTEIN RSTB"/>
    <property type="match status" value="1"/>
</dbReference>
<dbReference type="CDD" id="cd00082">
    <property type="entry name" value="HisKA"/>
    <property type="match status" value="1"/>
</dbReference>
<evidence type="ECO:0000256" key="9">
    <source>
        <dbReference type="ARBA" id="ARBA00022840"/>
    </source>
</evidence>
<dbReference type="InterPro" id="IPR050980">
    <property type="entry name" value="2C_sensor_his_kinase"/>
</dbReference>
<accession>A0A5R9GNA6</accession>
<evidence type="ECO:0000313" key="13">
    <source>
        <dbReference type="Proteomes" id="UP000306585"/>
    </source>
</evidence>
<name>A0A5R9GNA6_9PROT</name>
<feature type="transmembrane region" description="Helical" evidence="10">
    <location>
        <begin position="70"/>
        <end position="88"/>
    </location>
</feature>
<evidence type="ECO:0000256" key="5">
    <source>
        <dbReference type="ARBA" id="ARBA00022553"/>
    </source>
</evidence>
<keyword evidence="13" id="KW-1185">Reference proteome</keyword>
<evidence type="ECO:0000256" key="1">
    <source>
        <dbReference type="ARBA" id="ARBA00000085"/>
    </source>
</evidence>
<dbReference type="InterPro" id="IPR004358">
    <property type="entry name" value="Sig_transdc_His_kin-like_C"/>
</dbReference>
<gene>
    <name evidence="12" type="ORF">FEF65_10370</name>
</gene>
<feature type="transmembrane region" description="Helical" evidence="10">
    <location>
        <begin position="94"/>
        <end position="110"/>
    </location>
</feature>
<dbReference type="GO" id="GO:0000155">
    <property type="term" value="F:phosphorelay sensor kinase activity"/>
    <property type="evidence" value="ECO:0007669"/>
    <property type="project" value="InterPro"/>
</dbReference>
<comment type="caution">
    <text evidence="12">The sequence shown here is derived from an EMBL/GenBank/DDBJ whole genome shotgun (WGS) entry which is preliminary data.</text>
</comment>
<dbReference type="SUPFAM" id="SSF55874">
    <property type="entry name" value="ATPase domain of HSP90 chaperone/DNA topoisomerase II/histidine kinase"/>
    <property type="match status" value="1"/>
</dbReference>
<evidence type="ECO:0000313" key="12">
    <source>
        <dbReference type="EMBL" id="TLS66555.1"/>
    </source>
</evidence>
<dbReference type="AlphaFoldDB" id="A0A5R9GNA6"/>
<feature type="transmembrane region" description="Helical" evidence="10">
    <location>
        <begin position="12"/>
        <end position="32"/>
    </location>
</feature>
<dbReference type="InterPro" id="IPR005467">
    <property type="entry name" value="His_kinase_dom"/>
</dbReference>
<comment type="subcellular location">
    <subcellularLocation>
        <location evidence="2">Cell membrane</location>
        <topology evidence="2">Multi-pass membrane protein</topology>
    </subcellularLocation>
</comment>
<evidence type="ECO:0000256" key="2">
    <source>
        <dbReference type="ARBA" id="ARBA00004651"/>
    </source>
</evidence>
<feature type="transmembrane region" description="Helical" evidence="10">
    <location>
        <begin position="38"/>
        <end position="58"/>
    </location>
</feature>
<dbReference type="InterPro" id="IPR003594">
    <property type="entry name" value="HATPase_dom"/>
</dbReference>
<keyword evidence="10" id="KW-0472">Membrane</keyword>